<dbReference type="EMBL" id="MZ571476">
    <property type="protein sequence ID" value="UBR43408.1"/>
    <property type="molecule type" value="Genomic_DNA"/>
</dbReference>
<protein>
    <recommendedName>
        <fullName evidence="2">Homing endonuclease LAGLIDADG domain-containing protein</fullName>
    </recommendedName>
</protein>
<dbReference type="InterPro" id="IPR027434">
    <property type="entry name" value="Homing_endonucl"/>
</dbReference>
<geneLocation type="mitochondrion" evidence="3"/>
<evidence type="ECO:0000259" key="2">
    <source>
        <dbReference type="Pfam" id="PF00961"/>
    </source>
</evidence>
<dbReference type="RefSeq" id="YP_010216387.1">
    <property type="nucleotide sequence ID" value="NC_058886.1"/>
</dbReference>
<evidence type="ECO:0000256" key="1">
    <source>
        <dbReference type="SAM" id="MobiDB-lite"/>
    </source>
</evidence>
<evidence type="ECO:0000313" key="3">
    <source>
        <dbReference type="EMBL" id="UBR43408.1"/>
    </source>
</evidence>
<dbReference type="SUPFAM" id="SSF55608">
    <property type="entry name" value="Homing endonucleases"/>
    <property type="match status" value="2"/>
</dbReference>
<name>A0A8K1M8Y1_ULVIN</name>
<feature type="domain" description="Homing endonuclease LAGLIDADG" evidence="2">
    <location>
        <begin position="175"/>
        <end position="273"/>
    </location>
</feature>
<dbReference type="Pfam" id="PF00961">
    <property type="entry name" value="LAGLIDADG_1"/>
    <property type="match status" value="1"/>
</dbReference>
<dbReference type="PANTHER" id="PTHR36181:SF3">
    <property type="entry name" value="INTRON-ENCODED DNA ENDONUCLEASE AI5 BETA"/>
    <property type="match status" value="1"/>
</dbReference>
<reference evidence="3" key="1">
    <citation type="submission" date="2021-07" db="EMBL/GenBank/DDBJ databases">
        <authorList>
            <person name="Wang H."/>
            <person name="Liu F."/>
        </authorList>
    </citation>
    <scope>NUCLEOTIDE SEQUENCE</scope>
    <source>
        <strain evidence="3">CNS000531</strain>
    </source>
</reference>
<dbReference type="InterPro" id="IPR051289">
    <property type="entry name" value="LAGLIDADG_Endonuclease"/>
</dbReference>
<dbReference type="GO" id="GO:0004519">
    <property type="term" value="F:endonuclease activity"/>
    <property type="evidence" value="ECO:0007669"/>
    <property type="project" value="InterPro"/>
</dbReference>
<sequence length="303" mass="35044">MPIILYIDLILMSKFKNITIHRPKSQPLTLEQFSFFLAGLIDADGHINKLGNVIITFHSRDISVAYYIKTRIGYGRVSKHIQKNAITYVCSHPIGKQSICQYIYQKLINPDRIEQLNIRLVPFLKRLAFLNAQKQSKGLKKQRRFKTQSDKSRAKATPMMNQPGPAMLSLQNHWLAGFIQGDGSFQVKLVSKNNRLLTKKEVRLVLQIDLKQLSILKQLQNLIGGSIGYRASQNTYYYNSVSFQRAAKLIQYLDHFQVMGSSITLYWMWRKCYIMIQNKHHLSQKGINDIAKIKAQMSKLRLN</sequence>
<dbReference type="GO" id="GO:0005739">
    <property type="term" value="C:mitochondrion"/>
    <property type="evidence" value="ECO:0007669"/>
    <property type="project" value="UniProtKB-ARBA"/>
</dbReference>
<organism evidence="3">
    <name type="scientific">Ulva intestinalis</name>
    <name type="common">Hollow green nori</name>
    <name type="synonym">Enteromorpha intestinalis</name>
    <dbReference type="NCBI Taxonomy" id="3116"/>
    <lineage>
        <taxon>Eukaryota</taxon>
        <taxon>Viridiplantae</taxon>
        <taxon>Chlorophyta</taxon>
        <taxon>core chlorophytes</taxon>
        <taxon>Ulvophyceae</taxon>
        <taxon>OUU clade</taxon>
        <taxon>Ulvales</taxon>
        <taxon>Ulvaceae</taxon>
        <taxon>Ulva</taxon>
    </lineage>
</organism>
<feature type="region of interest" description="Disordered" evidence="1">
    <location>
        <begin position="138"/>
        <end position="158"/>
    </location>
</feature>
<gene>
    <name evidence="3" type="primary">orf303</name>
</gene>
<dbReference type="AlphaFoldDB" id="A0A8K1M8Y1"/>
<keyword evidence="3" id="KW-0496">Mitochondrion</keyword>
<dbReference type="GeneID" id="68661667"/>
<proteinExistence type="predicted"/>
<dbReference type="InterPro" id="IPR004860">
    <property type="entry name" value="LAGLIDADG_dom"/>
</dbReference>
<dbReference type="Gene3D" id="3.10.28.10">
    <property type="entry name" value="Homing endonucleases"/>
    <property type="match status" value="2"/>
</dbReference>
<accession>A0A8K1M8Y1</accession>
<dbReference type="PANTHER" id="PTHR36181">
    <property type="entry name" value="INTRON-ENCODED ENDONUCLEASE AI3-RELATED"/>
    <property type="match status" value="1"/>
</dbReference>